<dbReference type="SUPFAM" id="SSF75217">
    <property type="entry name" value="alpha/beta knot"/>
    <property type="match status" value="1"/>
</dbReference>
<dbReference type="Pfam" id="PF00588">
    <property type="entry name" value="SpoU_methylase"/>
    <property type="match status" value="1"/>
</dbReference>
<evidence type="ECO:0000256" key="1">
    <source>
        <dbReference type="ARBA" id="ARBA00022603"/>
    </source>
</evidence>
<dbReference type="Gene3D" id="3.40.1280.10">
    <property type="match status" value="1"/>
</dbReference>
<dbReference type="EMBL" id="JARK01001637">
    <property type="protein sequence ID" value="EYB85265.1"/>
    <property type="molecule type" value="Genomic_DNA"/>
</dbReference>
<evidence type="ECO:0000313" key="5">
    <source>
        <dbReference type="Proteomes" id="UP000024635"/>
    </source>
</evidence>
<comment type="caution">
    <text evidence="4">The sequence shown here is derived from an EMBL/GenBank/DDBJ whole genome shotgun (WGS) entry which is preliminary data.</text>
</comment>
<organism evidence="4 5">
    <name type="scientific">Ancylostoma ceylanicum</name>
    <dbReference type="NCBI Taxonomy" id="53326"/>
    <lineage>
        <taxon>Eukaryota</taxon>
        <taxon>Metazoa</taxon>
        <taxon>Ecdysozoa</taxon>
        <taxon>Nematoda</taxon>
        <taxon>Chromadorea</taxon>
        <taxon>Rhabditida</taxon>
        <taxon>Rhabditina</taxon>
        <taxon>Rhabditomorpha</taxon>
        <taxon>Strongyloidea</taxon>
        <taxon>Ancylostomatidae</taxon>
        <taxon>Ancylostomatinae</taxon>
        <taxon>Ancylostoma</taxon>
    </lineage>
</organism>
<dbReference type="PANTHER" id="PTHR12029:SF11">
    <property type="entry name" value="METHYLTRANSFERASE TARBP1-RELATED"/>
    <property type="match status" value="1"/>
</dbReference>
<reference evidence="5" key="1">
    <citation type="journal article" date="2015" name="Nat. Genet.">
        <title>The genome and transcriptome of the zoonotic hookworm Ancylostoma ceylanicum identify infection-specific gene families.</title>
        <authorList>
            <person name="Schwarz E.M."/>
            <person name="Hu Y."/>
            <person name="Antoshechkin I."/>
            <person name="Miller M.M."/>
            <person name="Sternberg P.W."/>
            <person name="Aroian R.V."/>
        </authorList>
    </citation>
    <scope>NUCLEOTIDE SEQUENCE</scope>
    <source>
        <strain evidence="5">HY135</strain>
    </source>
</reference>
<dbReference type="AlphaFoldDB" id="A0A016S3M2"/>
<accession>A0A016S3M2</accession>
<keyword evidence="5" id="KW-1185">Reference proteome</keyword>
<keyword evidence="2" id="KW-0808">Transferase</keyword>
<dbReference type="GO" id="GO:0030488">
    <property type="term" value="P:tRNA methylation"/>
    <property type="evidence" value="ECO:0007669"/>
    <property type="project" value="InterPro"/>
</dbReference>
<dbReference type="InterPro" id="IPR044748">
    <property type="entry name" value="Trm3/TARBP1_C"/>
</dbReference>
<dbReference type="OrthoDB" id="241340at2759"/>
<evidence type="ECO:0000259" key="3">
    <source>
        <dbReference type="Pfam" id="PF00588"/>
    </source>
</evidence>
<dbReference type="PANTHER" id="PTHR12029">
    <property type="entry name" value="RNA METHYLTRANSFERASE"/>
    <property type="match status" value="1"/>
</dbReference>
<dbReference type="STRING" id="53326.A0A016S3M2"/>
<keyword evidence="1" id="KW-0489">Methyltransferase</keyword>
<dbReference type="InterPro" id="IPR029028">
    <property type="entry name" value="Alpha/beta_knot_MTases"/>
</dbReference>
<evidence type="ECO:0000313" key="4">
    <source>
        <dbReference type="EMBL" id="EYB85265.1"/>
    </source>
</evidence>
<protein>
    <recommendedName>
        <fullName evidence="3">tRNA/rRNA methyltransferase SpoU type domain-containing protein</fullName>
    </recommendedName>
</protein>
<sequence length="1175" mass="132275">MLPLTILSHSDRTAGVLLFFGDVIRSVLDPNCSRSGRKAVLACLRVLTHGEESSWDSFFTLYQCLEEPQFHIINPVLPRMDDVLAAVHGGLLSFKWAAALFMRALLHSNGWVRLWSIEKLVSVDPAIMASNQDFLLTTIFDHLNSNDPFWRLLERQNLPSFLESLTHLLQGILLSQDEAARRLFIEGLLSTISKMSSPSSLFFLSEALIKIQVFRLLNAGDLMLIKTVIQKAQHIQHTTMRVVTQFNFVVFFCKMLIPATECVNEVGCLTSFFSRSFPKLFDQFIEMDPIRELLAAQDEPVDFIQLALLNRRDFEKDDFASLLWVRAVLLGEEIQLQKRLELELADRLTAVEDGIDVGLSPDVVEAVDILLCILFASPRDLISLDSGLVQLINGYVLLRIAVASETHAFMVHNIYTGLIKRLKFPAKPFADLCLSLISEEAIPCDRHCLLARVLYDLLDELSEEDVAEILPKIISYLGEKPLAPIRLYRKSMCSRENDTNKQASKLHEFRLKLVLKFLCHLREGPESLLTECVECIDSASAYPVAECYLKISRTLIEKVNCPDLLVSLLRTSIGITNEERKSQNFLPALQHVLSLMFTKSVMSHSSTRDIVMSFCEELLELARLNTPVALHLSTELKNAAQADSLTSDWATIIVSLAVFGPIPKKENRVINAAYDIIYTRLPNNYDDMHKPFEVVQRTRLNGICTALLLSQKDLKFANDLVDVIITEINTMNLSSSRSFGLSLAHRQNTRAVSLLLLVTDYVSDQAVLDNVFANSVNWIVDPCQQFSIKLILEWLIVRMALRHPLVKAKLLGQERIFANRRIGSVSSWINMIVLMSRAEEDKSSIMQFIELILPWTTAQNFAVRCTAIAGLRLMYKALNSEQKECWYLLQRIIDFNSEPTGNAQRIIDNLVADFYFGQLHPINHFDMQTVFVVLPSKTGMPPEELLVDDLLQKFNTSSIRSLSSDQQFLSAPSLVYSGLSKSSSCAPEINDNETDDAYSEDKGSALFQRKIVTQQRNIREDCSLVVVASLVDKPNNLGGLCRTCEIFGVDTLVIADPIYAADPGFKALSMSAEKKQKIEAVRPDGLLNYLAEMRKKGYTVVAAEQTTDSVALHKFSFPQKTVLLLGDEKEGVPVQLLRYVDHTVEIEQLGQTRSLNVHVSAALFIAKYVEQVILS</sequence>
<dbReference type="InterPro" id="IPR001537">
    <property type="entry name" value="SpoU_MeTrfase"/>
</dbReference>
<proteinExistence type="predicted"/>
<evidence type="ECO:0000256" key="2">
    <source>
        <dbReference type="ARBA" id="ARBA00022679"/>
    </source>
</evidence>
<dbReference type="CDD" id="cd18091">
    <property type="entry name" value="SpoU-like_TRM3-like"/>
    <property type="match status" value="1"/>
</dbReference>
<dbReference type="GO" id="GO:0016423">
    <property type="term" value="F:tRNA (guanine) methyltransferase activity"/>
    <property type="evidence" value="ECO:0007669"/>
    <property type="project" value="InterPro"/>
</dbReference>
<dbReference type="InterPro" id="IPR029026">
    <property type="entry name" value="tRNA_m1G_MTases_N"/>
</dbReference>
<dbReference type="InterPro" id="IPR045330">
    <property type="entry name" value="TRM3/TARBP1"/>
</dbReference>
<dbReference type="GO" id="GO:0003723">
    <property type="term" value="F:RNA binding"/>
    <property type="evidence" value="ECO:0007669"/>
    <property type="project" value="InterPro"/>
</dbReference>
<name>A0A016S3M2_9BILA</name>
<dbReference type="Proteomes" id="UP000024635">
    <property type="component" value="Unassembled WGS sequence"/>
</dbReference>
<gene>
    <name evidence="4" type="primary">Acey_s0301.g1820</name>
    <name evidence="4" type="synonym">Acey-T14B4.1</name>
    <name evidence="4" type="ORF">Y032_0301g1820</name>
</gene>
<feature type="domain" description="tRNA/rRNA methyltransferase SpoU type" evidence="3">
    <location>
        <begin position="1024"/>
        <end position="1165"/>
    </location>
</feature>